<evidence type="ECO:0000313" key="1">
    <source>
        <dbReference type="EMBL" id="MFC3572080.1"/>
    </source>
</evidence>
<gene>
    <name evidence="1" type="ORF">ACFOZ0_02000</name>
</gene>
<organism evidence="1 2">
    <name type="scientific">Streptomyces yaanensis</name>
    <dbReference type="NCBI Taxonomy" id="1142239"/>
    <lineage>
        <taxon>Bacteria</taxon>
        <taxon>Bacillati</taxon>
        <taxon>Actinomycetota</taxon>
        <taxon>Actinomycetes</taxon>
        <taxon>Kitasatosporales</taxon>
        <taxon>Streptomycetaceae</taxon>
        <taxon>Streptomyces</taxon>
    </lineage>
</organism>
<evidence type="ECO:0000313" key="2">
    <source>
        <dbReference type="Proteomes" id="UP001595701"/>
    </source>
</evidence>
<keyword evidence="2" id="KW-1185">Reference proteome</keyword>
<dbReference type="Proteomes" id="UP001595701">
    <property type="component" value="Unassembled WGS sequence"/>
</dbReference>
<proteinExistence type="predicted"/>
<reference evidence="2" key="1">
    <citation type="journal article" date="2019" name="Int. J. Syst. Evol. Microbiol.">
        <title>The Global Catalogue of Microorganisms (GCM) 10K type strain sequencing project: providing services to taxonomists for standard genome sequencing and annotation.</title>
        <authorList>
            <consortium name="The Broad Institute Genomics Platform"/>
            <consortium name="The Broad Institute Genome Sequencing Center for Infectious Disease"/>
            <person name="Wu L."/>
            <person name="Ma J."/>
        </authorList>
    </citation>
    <scope>NUCLEOTIDE SEQUENCE [LARGE SCALE GENOMIC DNA]</scope>
    <source>
        <strain evidence="2">CGMCC 4.7035</strain>
    </source>
</reference>
<name>A0ABV7S9G6_9ACTN</name>
<accession>A0ABV7S9G6</accession>
<protein>
    <submittedName>
        <fullName evidence="1">Uncharacterized protein</fullName>
    </submittedName>
</protein>
<sequence>MVATMQQQLTDTQSDLEDLEQRVIDGCSPWACGGEVEPGQDDFGLAA</sequence>
<comment type="caution">
    <text evidence="1">The sequence shown here is derived from an EMBL/GenBank/DDBJ whole genome shotgun (WGS) entry which is preliminary data.</text>
</comment>
<dbReference type="EMBL" id="JBHRWR010000002">
    <property type="protein sequence ID" value="MFC3572080.1"/>
    <property type="molecule type" value="Genomic_DNA"/>
</dbReference>